<evidence type="ECO:0000313" key="1">
    <source>
        <dbReference type="EMBL" id="BAH33647.1"/>
    </source>
</evidence>
<sequence length="135" mass="13464">MSRVHSPPAPLLSDTVLTTLTNWGVMMSELTVVTDDIRRYGSTSAEAAGHIAQAAAVDLGANIAAVAPAVGPVGIEFLAAFARAQATHTKDVAALATFYAGNAATASAAAQAYDTTDLSTASDLAGIAGSTDVTA</sequence>
<dbReference type="AlphaFoldDB" id="C0ZZ62"/>
<gene>
    <name evidence="1" type="ordered locus">RER_29390</name>
</gene>
<dbReference type="Proteomes" id="UP000002204">
    <property type="component" value="Chromosome"/>
</dbReference>
<reference evidence="2" key="1">
    <citation type="submission" date="2005-03" db="EMBL/GenBank/DDBJ databases">
        <title>Comparison of the complete genome sequences of Rhodococcus erythropolis PR4 and Rhodococcus opacus B4.</title>
        <authorList>
            <person name="Takarada H."/>
            <person name="Sekine M."/>
            <person name="Hosoyama A."/>
            <person name="Yamada R."/>
            <person name="Fujisawa T."/>
            <person name="Omata S."/>
            <person name="Shimizu A."/>
            <person name="Tsukatani N."/>
            <person name="Tanikawa S."/>
            <person name="Fujita N."/>
            <person name="Harayama S."/>
        </authorList>
    </citation>
    <scope>NUCLEOTIDE SEQUENCE [LARGE SCALE GENOMIC DNA]</scope>
    <source>
        <strain evidence="2">PR4 / NBRC 100887</strain>
    </source>
</reference>
<accession>C0ZZ62</accession>
<evidence type="ECO:0000313" key="2">
    <source>
        <dbReference type="Proteomes" id="UP000002204"/>
    </source>
</evidence>
<dbReference type="KEGG" id="rer:RER_29390"/>
<name>C0ZZ62_RHOE4</name>
<dbReference type="EMBL" id="AP008957">
    <property type="protein sequence ID" value="BAH33647.1"/>
    <property type="molecule type" value="Genomic_DNA"/>
</dbReference>
<dbReference type="Pfam" id="PF10824">
    <property type="entry name" value="T7SS_ESX_EspC"/>
    <property type="match status" value="1"/>
</dbReference>
<dbReference type="GO" id="GO:0009306">
    <property type="term" value="P:protein secretion"/>
    <property type="evidence" value="ECO:0007669"/>
    <property type="project" value="InterPro"/>
</dbReference>
<dbReference type="InterPro" id="IPR022536">
    <property type="entry name" value="EspC"/>
</dbReference>
<evidence type="ECO:0008006" key="3">
    <source>
        <dbReference type="Google" id="ProtNLM"/>
    </source>
</evidence>
<reference evidence="1 2" key="2">
    <citation type="journal article" date="2006" name="Environ. Microbiol.">
        <title>Sequence analysis of three plasmids harboured in Rhodococcus erythropolis strain PR4.</title>
        <authorList>
            <person name="Sekine M."/>
            <person name="Tanikawa S."/>
            <person name="Omata S."/>
            <person name="Saito M."/>
            <person name="Fujisawa T."/>
            <person name="Tsukatani N."/>
            <person name="Tajima T."/>
            <person name="Sekigawa T."/>
            <person name="Kosugi H."/>
            <person name="Matsuo Y."/>
            <person name="Nishiko R."/>
            <person name="Imamura K."/>
            <person name="Ito M."/>
            <person name="Narita H."/>
            <person name="Tago S."/>
            <person name="Fujita N."/>
            <person name="Harayama S."/>
        </authorList>
    </citation>
    <scope>NUCLEOTIDE SEQUENCE [LARGE SCALE GENOMIC DNA]</scope>
    <source>
        <strain evidence="2">PR4 / NBRC 100887</strain>
    </source>
</reference>
<protein>
    <recommendedName>
        <fullName evidence="3">ESX-1 secretion-associated protein</fullName>
    </recommendedName>
</protein>
<proteinExistence type="predicted"/>
<dbReference type="HOGENOM" id="CLU_155899_0_0_11"/>
<organism evidence="1 2">
    <name type="scientific">Rhodococcus erythropolis (strain PR4 / NBRC 100887)</name>
    <dbReference type="NCBI Taxonomy" id="234621"/>
    <lineage>
        <taxon>Bacteria</taxon>
        <taxon>Bacillati</taxon>
        <taxon>Actinomycetota</taxon>
        <taxon>Actinomycetes</taxon>
        <taxon>Mycobacteriales</taxon>
        <taxon>Nocardiaceae</taxon>
        <taxon>Rhodococcus</taxon>
        <taxon>Rhodococcus erythropolis group</taxon>
    </lineage>
</organism>